<comment type="caution">
    <text evidence="1">The sequence shown here is derived from an EMBL/GenBank/DDBJ whole genome shotgun (WGS) entry which is preliminary data.</text>
</comment>
<dbReference type="RefSeq" id="WP_203926279.1">
    <property type="nucleotide sequence ID" value="NZ_BOPH01000017.1"/>
</dbReference>
<organism evidence="1 2">
    <name type="scientific">Virgisporangium ochraceum</name>
    <dbReference type="NCBI Taxonomy" id="65505"/>
    <lineage>
        <taxon>Bacteria</taxon>
        <taxon>Bacillati</taxon>
        <taxon>Actinomycetota</taxon>
        <taxon>Actinomycetes</taxon>
        <taxon>Micromonosporales</taxon>
        <taxon>Micromonosporaceae</taxon>
        <taxon>Virgisporangium</taxon>
    </lineage>
</organism>
<dbReference type="Gene3D" id="3.90.1200.10">
    <property type="match status" value="1"/>
</dbReference>
<dbReference type="GO" id="GO:0019748">
    <property type="term" value="P:secondary metabolic process"/>
    <property type="evidence" value="ECO:0007669"/>
    <property type="project" value="InterPro"/>
</dbReference>
<dbReference type="SUPFAM" id="SSF56112">
    <property type="entry name" value="Protein kinase-like (PK-like)"/>
    <property type="match status" value="1"/>
</dbReference>
<dbReference type="AlphaFoldDB" id="A0A8J3ZM69"/>
<reference evidence="1" key="1">
    <citation type="submission" date="2021-01" db="EMBL/GenBank/DDBJ databases">
        <title>Whole genome shotgun sequence of Virgisporangium ochraceum NBRC 16418.</title>
        <authorList>
            <person name="Komaki H."/>
            <person name="Tamura T."/>
        </authorList>
    </citation>
    <scope>NUCLEOTIDE SEQUENCE</scope>
    <source>
        <strain evidence="1">NBRC 16418</strain>
    </source>
</reference>
<sequence length="283" mass="30141">MTEVDADGPTDSRLRVPDRVIDGVRLRWPDRAEGWIAAAAAELRELCAANGAKPRTVFAARYGYVVAAETPTGGIVFRSTPDPDGPLQGKVASALADIGAGPRVRALITTATGTWTVMDEARPGTPLPHADRSSLDPVALLAPIRRIVDQPAPAPELPSLIDWLRDRLENDDLADLAPNTTVAPAEQREQALSILDQLALDHVPGLCHGDASGWNLLADDTHGWLLIDPRGVSGEAAYDVAVLAFKFAGNRTDRAIVDLACHLTGQDPERVNAWISIAGAARI</sequence>
<evidence type="ECO:0000313" key="1">
    <source>
        <dbReference type="EMBL" id="GIJ66301.1"/>
    </source>
</evidence>
<dbReference type="Proteomes" id="UP000635606">
    <property type="component" value="Unassembled WGS sequence"/>
</dbReference>
<accession>A0A8J3ZM69</accession>
<protein>
    <recommendedName>
        <fullName evidence="3">Aminoglycoside phosphotransferase</fullName>
    </recommendedName>
</protein>
<dbReference type="EMBL" id="BOPH01000017">
    <property type="protein sequence ID" value="GIJ66301.1"/>
    <property type="molecule type" value="Genomic_DNA"/>
</dbReference>
<dbReference type="InterPro" id="IPR011009">
    <property type="entry name" value="Kinase-like_dom_sf"/>
</dbReference>
<dbReference type="Pfam" id="PF04655">
    <property type="entry name" value="APH_6_hur"/>
    <property type="match status" value="1"/>
</dbReference>
<keyword evidence="2" id="KW-1185">Reference proteome</keyword>
<name>A0A8J3ZM69_9ACTN</name>
<dbReference type="InterPro" id="IPR006748">
    <property type="entry name" value="NH2Glyco/OHUrea_AB-resist_kin"/>
</dbReference>
<evidence type="ECO:0008006" key="3">
    <source>
        <dbReference type="Google" id="ProtNLM"/>
    </source>
</evidence>
<dbReference type="GO" id="GO:0016773">
    <property type="term" value="F:phosphotransferase activity, alcohol group as acceptor"/>
    <property type="evidence" value="ECO:0007669"/>
    <property type="project" value="InterPro"/>
</dbReference>
<evidence type="ECO:0000313" key="2">
    <source>
        <dbReference type="Proteomes" id="UP000635606"/>
    </source>
</evidence>
<gene>
    <name evidence="1" type="ORF">Voc01_012180</name>
</gene>
<proteinExistence type="predicted"/>